<evidence type="ECO:0000256" key="3">
    <source>
        <dbReference type="ARBA" id="ARBA00022833"/>
    </source>
</evidence>
<sequence length="483" mass="54442">MSSSRQAKRRDKSNSDDHRSHSHPLRRHPNALPASEVPDIDKNKTSAEKQNLPGTDLLTEFERLRKEMEALKKAAHDQRKAMKKQAKKYEELRNEVAANAVALTDKNLELAAKDEELRKIKDNVGKLENCISSVESALLCQICIETLHRPYALSPCGHVFCLLCLQEWFRKSPVGDNDDMEDLDNPRYVVLRPKSCPCCRTRITHRPIPLFILRGVTNTLAASKAQLLGTSCRPESPIFDHDSDPWKGIFPSNDDDDDEESASGRRSSSHSVGADSLAESDDRLSGRFTQYSDGFMGYGFESDSESEGAGAPFTRDDGSDDGDIYVNPRWQPPLSFASYRSDAGGSDQESNNPTISLIRRGCPLQMVLSFHMTYNREEGIIAHVPSLVPSLFLDYGNIDIEMMHRIFLGWNIQVDEVDDRDGCAYMQQMLTELDEYPDRWAVRPRNGVPDGFEVYDAMRLVRRSDIDQYSSDGVSYFDGAELD</sequence>
<dbReference type="HOGENOM" id="CLU_564978_0_0_1"/>
<evidence type="ECO:0000313" key="9">
    <source>
        <dbReference type="Proteomes" id="UP000054549"/>
    </source>
</evidence>
<feature type="region of interest" description="Disordered" evidence="6">
    <location>
        <begin position="235"/>
        <end position="283"/>
    </location>
</feature>
<dbReference type="Proteomes" id="UP000054549">
    <property type="component" value="Unassembled WGS sequence"/>
</dbReference>
<evidence type="ECO:0000256" key="4">
    <source>
        <dbReference type="PROSITE-ProRule" id="PRU00175"/>
    </source>
</evidence>
<accession>A0A0C2WV06</accession>
<evidence type="ECO:0000256" key="1">
    <source>
        <dbReference type="ARBA" id="ARBA00022723"/>
    </source>
</evidence>
<evidence type="ECO:0000313" key="8">
    <source>
        <dbReference type="EMBL" id="KIL65577.1"/>
    </source>
</evidence>
<dbReference type="GO" id="GO:0008270">
    <property type="term" value="F:zinc ion binding"/>
    <property type="evidence" value="ECO:0007669"/>
    <property type="project" value="UniProtKB-KW"/>
</dbReference>
<keyword evidence="2 4" id="KW-0863">Zinc-finger</keyword>
<keyword evidence="3" id="KW-0862">Zinc</keyword>
<proteinExistence type="predicted"/>
<dbReference type="InterPro" id="IPR001841">
    <property type="entry name" value="Znf_RING"/>
</dbReference>
<dbReference type="SUPFAM" id="SSF57850">
    <property type="entry name" value="RING/U-box"/>
    <property type="match status" value="1"/>
</dbReference>
<dbReference type="AlphaFoldDB" id="A0A0C2WV06"/>
<dbReference type="Pfam" id="PF13445">
    <property type="entry name" value="zf-RING_UBOX"/>
    <property type="match status" value="1"/>
</dbReference>
<reference evidence="8 9" key="1">
    <citation type="submission" date="2014-04" db="EMBL/GenBank/DDBJ databases">
        <title>Evolutionary Origins and Diversification of the Mycorrhizal Mutualists.</title>
        <authorList>
            <consortium name="DOE Joint Genome Institute"/>
            <consortium name="Mycorrhizal Genomics Consortium"/>
            <person name="Kohler A."/>
            <person name="Kuo A."/>
            <person name="Nagy L.G."/>
            <person name="Floudas D."/>
            <person name="Copeland A."/>
            <person name="Barry K.W."/>
            <person name="Cichocki N."/>
            <person name="Veneault-Fourrey C."/>
            <person name="LaButti K."/>
            <person name="Lindquist E.A."/>
            <person name="Lipzen A."/>
            <person name="Lundell T."/>
            <person name="Morin E."/>
            <person name="Murat C."/>
            <person name="Riley R."/>
            <person name="Ohm R."/>
            <person name="Sun H."/>
            <person name="Tunlid A."/>
            <person name="Henrissat B."/>
            <person name="Grigoriev I.V."/>
            <person name="Hibbett D.S."/>
            <person name="Martin F."/>
        </authorList>
    </citation>
    <scope>NUCLEOTIDE SEQUENCE [LARGE SCALE GENOMIC DNA]</scope>
    <source>
        <strain evidence="8 9">Koide BX008</strain>
    </source>
</reference>
<organism evidence="8 9">
    <name type="scientific">Amanita muscaria (strain Koide BX008)</name>
    <dbReference type="NCBI Taxonomy" id="946122"/>
    <lineage>
        <taxon>Eukaryota</taxon>
        <taxon>Fungi</taxon>
        <taxon>Dikarya</taxon>
        <taxon>Basidiomycota</taxon>
        <taxon>Agaricomycotina</taxon>
        <taxon>Agaricomycetes</taxon>
        <taxon>Agaricomycetidae</taxon>
        <taxon>Agaricales</taxon>
        <taxon>Pluteineae</taxon>
        <taxon>Amanitaceae</taxon>
        <taxon>Amanita</taxon>
    </lineage>
</organism>
<protein>
    <recommendedName>
        <fullName evidence="7">RING-type domain-containing protein</fullName>
    </recommendedName>
</protein>
<gene>
    <name evidence="8" type="ORF">M378DRAFT_76817</name>
</gene>
<feature type="domain" description="RING-type" evidence="7">
    <location>
        <begin position="140"/>
        <end position="200"/>
    </location>
</feature>
<dbReference type="PANTHER" id="PTHR23041:SF78">
    <property type="entry name" value="E3 UBIQUITIN-PROTEIN LIGASE RNF4"/>
    <property type="match status" value="1"/>
</dbReference>
<dbReference type="InterPro" id="IPR017907">
    <property type="entry name" value="Znf_RING_CS"/>
</dbReference>
<dbReference type="InterPro" id="IPR047134">
    <property type="entry name" value="RNF4"/>
</dbReference>
<dbReference type="InterPro" id="IPR058504">
    <property type="entry name" value="DUF8191"/>
</dbReference>
<dbReference type="PROSITE" id="PS00518">
    <property type="entry name" value="ZF_RING_1"/>
    <property type="match status" value="1"/>
</dbReference>
<dbReference type="InterPro" id="IPR013083">
    <property type="entry name" value="Znf_RING/FYVE/PHD"/>
</dbReference>
<feature type="region of interest" description="Disordered" evidence="6">
    <location>
        <begin position="1"/>
        <end position="53"/>
    </location>
</feature>
<dbReference type="PROSITE" id="PS50089">
    <property type="entry name" value="ZF_RING_2"/>
    <property type="match status" value="1"/>
</dbReference>
<feature type="compositionally biased region" description="Basic residues" evidence="6">
    <location>
        <begin position="20"/>
        <end position="29"/>
    </location>
</feature>
<dbReference type="Gene3D" id="3.30.40.10">
    <property type="entry name" value="Zinc/RING finger domain, C3HC4 (zinc finger)"/>
    <property type="match status" value="1"/>
</dbReference>
<dbReference type="InterPro" id="IPR027370">
    <property type="entry name" value="Znf-RING_euk"/>
</dbReference>
<evidence type="ECO:0000256" key="6">
    <source>
        <dbReference type="SAM" id="MobiDB-lite"/>
    </source>
</evidence>
<keyword evidence="1" id="KW-0479">Metal-binding</keyword>
<name>A0A0C2WV06_AMAMK</name>
<evidence type="ECO:0000256" key="5">
    <source>
        <dbReference type="SAM" id="Coils"/>
    </source>
</evidence>
<feature type="compositionally biased region" description="Basic residues" evidence="6">
    <location>
        <begin position="1"/>
        <end position="11"/>
    </location>
</feature>
<dbReference type="PANTHER" id="PTHR23041">
    <property type="entry name" value="RING FINGER DOMAIN-CONTAINING"/>
    <property type="match status" value="1"/>
</dbReference>
<dbReference type="EMBL" id="KN818241">
    <property type="protein sequence ID" value="KIL65577.1"/>
    <property type="molecule type" value="Genomic_DNA"/>
</dbReference>
<keyword evidence="5" id="KW-0175">Coiled coil</keyword>
<dbReference type="Pfam" id="PF26609">
    <property type="entry name" value="DUF8191"/>
    <property type="match status" value="1"/>
</dbReference>
<dbReference type="InParanoid" id="A0A0C2WV06"/>
<dbReference type="STRING" id="946122.A0A0C2WV06"/>
<evidence type="ECO:0000259" key="7">
    <source>
        <dbReference type="PROSITE" id="PS50089"/>
    </source>
</evidence>
<dbReference type="SMART" id="SM00184">
    <property type="entry name" value="RING"/>
    <property type="match status" value="1"/>
</dbReference>
<keyword evidence="9" id="KW-1185">Reference proteome</keyword>
<feature type="coiled-coil region" evidence="5">
    <location>
        <begin position="54"/>
        <end position="123"/>
    </location>
</feature>
<evidence type="ECO:0000256" key="2">
    <source>
        <dbReference type="ARBA" id="ARBA00022771"/>
    </source>
</evidence>
<feature type="region of interest" description="Disordered" evidence="6">
    <location>
        <begin position="299"/>
        <end position="330"/>
    </location>
</feature>
<dbReference type="OrthoDB" id="6105938at2759"/>